<dbReference type="Proteomes" id="UP001153076">
    <property type="component" value="Unassembled WGS sequence"/>
</dbReference>
<evidence type="ECO:0000313" key="1">
    <source>
        <dbReference type="EMBL" id="KAJ8437857.1"/>
    </source>
</evidence>
<evidence type="ECO:0000313" key="2">
    <source>
        <dbReference type="Proteomes" id="UP001153076"/>
    </source>
</evidence>
<comment type="caution">
    <text evidence="1">The sequence shown here is derived from an EMBL/GenBank/DDBJ whole genome shotgun (WGS) entry which is preliminary data.</text>
</comment>
<sequence>MEAYDIDPTPAPAFIPQVRYQLTSVVNTIRYGGWTDDTYLFAFPPGREAAKLNIMLTILNELNSVVYEVSNATTAYHRGFRSRVPPVTWQDVRSPVKHLTLGLELCPFTHPWRVVDVHYDDVDDGVHCRLYVLVTPRVRQVNLGSPSDSSESEFTCDCCAMEMYTCKCGLDADIFEDDDPYRRRGWVQDEVACDYICLIYLDFPERAKEVMEDLPREYALERDWVLHDRNAQLWSREEDMLYGR</sequence>
<dbReference type="AlphaFoldDB" id="A0A9Q1K721"/>
<name>A0A9Q1K721_9CARY</name>
<gene>
    <name evidence="1" type="ORF">Cgig2_002991</name>
</gene>
<proteinExistence type="predicted"/>
<dbReference type="EMBL" id="JAKOGI010000276">
    <property type="protein sequence ID" value="KAJ8437857.1"/>
    <property type="molecule type" value="Genomic_DNA"/>
</dbReference>
<organism evidence="1 2">
    <name type="scientific">Carnegiea gigantea</name>
    <dbReference type="NCBI Taxonomy" id="171969"/>
    <lineage>
        <taxon>Eukaryota</taxon>
        <taxon>Viridiplantae</taxon>
        <taxon>Streptophyta</taxon>
        <taxon>Embryophyta</taxon>
        <taxon>Tracheophyta</taxon>
        <taxon>Spermatophyta</taxon>
        <taxon>Magnoliopsida</taxon>
        <taxon>eudicotyledons</taxon>
        <taxon>Gunneridae</taxon>
        <taxon>Pentapetalae</taxon>
        <taxon>Caryophyllales</taxon>
        <taxon>Cactineae</taxon>
        <taxon>Cactaceae</taxon>
        <taxon>Cactoideae</taxon>
        <taxon>Echinocereeae</taxon>
        <taxon>Carnegiea</taxon>
    </lineage>
</organism>
<keyword evidence="2" id="KW-1185">Reference proteome</keyword>
<protein>
    <submittedName>
        <fullName evidence="1">Uncharacterized protein</fullName>
    </submittedName>
</protein>
<reference evidence="1" key="1">
    <citation type="submission" date="2022-04" db="EMBL/GenBank/DDBJ databases">
        <title>Carnegiea gigantea Genome sequencing and assembly v2.</title>
        <authorList>
            <person name="Copetti D."/>
            <person name="Sanderson M.J."/>
            <person name="Burquez A."/>
            <person name="Wojciechowski M.F."/>
        </authorList>
    </citation>
    <scope>NUCLEOTIDE SEQUENCE</scope>
    <source>
        <strain evidence="1">SGP5-SGP5p</strain>
        <tissue evidence="1">Aerial part</tissue>
    </source>
</reference>
<accession>A0A9Q1K721</accession>